<dbReference type="RefSeq" id="WP_186877740.1">
    <property type="nucleotide sequence ID" value="NZ_JACOPN010000002.1"/>
</dbReference>
<gene>
    <name evidence="2" type="ORF">H8S55_02760</name>
</gene>
<reference evidence="2" key="1">
    <citation type="submission" date="2020-08" db="EMBL/GenBank/DDBJ databases">
        <title>Genome public.</title>
        <authorList>
            <person name="Liu C."/>
            <person name="Sun Q."/>
        </authorList>
    </citation>
    <scope>NUCLEOTIDE SEQUENCE</scope>
    <source>
        <strain evidence="2">BX5</strain>
    </source>
</reference>
<evidence type="ECO:0000256" key="1">
    <source>
        <dbReference type="SAM" id="MobiDB-lite"/>
    </source>
</evidence>
<feature type="region of interest" description="Disordered" evidence="1">
    <location>
        <begin position="98"/>
        <end position="146"/>
    </location>
</feature>
<evidence type="ECO:0000313" key="3">
    <source>
        <dbReference type="Proteomes" id="UP000602260"/>
    </source>
</evidence>
<feature type="compositionally biased region" description="Acidic residues" evidence="1">
    <location>
        <begin position="127"/>
        <end position="139"/>
    </location>
</feature>
<feature type="compositionally biased region" description="Low complexity" evidence="1">
    <location>
        <begin position="114"/>
        <end position="125"/>
    </location>
</feature>
<keyword evidence="3" id="KW-1185">Reference proteome</keyword>
<organism evidence="2 3">
    <name type="scientific">Flintibacter faecis</name>
    <dbReference type="NCBI Taxonomy" id="2763047"/>
    <lineage>
        <taxon>Bacteria</taxon>
        <taxon>Bacillati</taxon>
        <taxon>Bacillota</taxon>
        <taxon>Clostridia</taxon>
        <taxon>Eubacteriales</taxon>
        <taxon>Flintibacter</taxon>
    </lineage>
</organism>
<sequence length="146" mass="15486">MGFFDNMKDRAMDLAQAGVAQSKRLAEIAKLKTANLGEEDTIKKAYIELGKLYYAEKGAAPDGAYVAACERIDAARAAIETNNDRIAELKAVIGEGKTGDDTVIVDDGPIVDGPAAQPAEEATQADFAEEEPAAPEQPEEAAKTEE</sequence>
<proteinExistence type="predicted"/>
<dbReference type="Proteomes" id="UP000602260">
    <property type="component" value="Unassembled WGS sequence"/>
</dbReference>
<comment type="caution">
    <text evidence="2">The sequence shown here is derived from an EMBL/GenBank/DDBJ whole genome shotgun (WGS) entry which is preliminary data.</text>
</comment>
<evidence type="ECO:0000313" key="2">
    <source>
        <dbReference type="EMBL" id="MBC5716251.1"/>
    </source>
</evidence>
<name>A0A8J6M515_9FIRM</name>
<protein>
    <submittedName>
        <fullName evidence="2">Serine proteinase</fullName>
    </submittedName>
</protein>
<accession>A0A8J6M515</accession>
<dbReference type="EMBL" id="JACOPN010000002">
    <property type="protein sequence ID" value="MBC5716251.1"/>
    <property type="molecule type" value="Genomic_DNA"/>
</dbReference>
<dbReference type="AlphaFoldDB" id="A0A8J6M515"/>